<gene>
    <name evidence="1" type="ORF">QNI16_27525</name>
</gene>
<proteinExistence type="predicted"/>
<organism evidence="1 2">
    <name type="scientific">Xanthocytophaga flava</name>
    <dbReference type="NCBI Taxonomy" id="3048013"/>
    <lineage>
        <taxon>Bacteria</taxon>
        <taxon>Pseudomonadati</taxon>
        <taxon>Bacteroidota</taxon>
        <taxon>Cytophagia</taxon>
        <taxon>Cytophagales</taxon>
        <taxon>Rhodocytophagaceae</taxon>
        <taxon>Xanthocytophaga</taxon>
    </lineage>
</organism>
<name>A0AAE3UBD6_9BACT</name>
<protein>
    <submittedName>
        <fullName evidence="1">Uncharacterized protein</fullName>
    </submittedName>
</protein>
<dbReference type="RefSeq" id="WP_313985382.1">
    <property type="nucleotide sequence ID" value="NZ_JASJOR010000040.1"/>
</dbReference>
<evidence type="ECO:0000313" key="1">
    <source>
        <dbReference type="EMBL" id="MDJ1484278.1"/>
    </source>
</evidence>
<dbReference type="AlphaFoldDB" id="A0AAE3UBD6"/>
<reference evidence="1" key="1">
    <citation type="submission" date="2023-05" db="EMBL/GenBank/DDBJ databases">
        <authorList>
            <person name="Zhang X."/>
        </authorList>
    </citation>
    <scope>NUCLEOTIDE SEQUENCE</scope>
    <source>
        <strain evidence="1">YF14B1</strain>
    </source>
</reference>
<dbReference type="Proteomes" id="UP001241110">
    <property type="component" value="Unassembled WGS sequence"/>
</dbReference>
<accession>A0AAE3UBD6</accession>
<dbReference type="EMBL" id="JASJOS010000014">
    <property type="protein sequence ID" value="MDJ1484278.1"/>
    <property type="molecule type" value="Genomic_DNA"/>
</dbReference>
<comment type="caution">
    <text evidence="1">The sequence shown here is derived from an EMBL/GenBank/DDBJ whole genome shotgun (WGS) entry which is preliminary data.</text>
</comment>
<sequence>METHLNLKTPTESSVVYSKSFLFHMASVYTNGDALVKENFTAEEQEILHPEQTYDWDDEEEMEVPRELTPVKISELLPLLEKLLQLLRQDTETGDKEMQELAASELDEIIPELQGLQKITNEVEYSQTVI</sequence>
<evidence type="ECO:0000313" key="2">
    <source>
        <dbReference type="Proteomes" id="UP001241110"/>
    </source>
</evidence>